<dbReference type="EMBL" id="CP158568">
    <property type="protein sequence ID" value="XBY43184.1"/>
    <property type="molecule type" value="Genomic_DNA"/>
</dbReference>
<dbReference type="PROSITE" id="PS51257">
    <property type="entry name" value="PROKAR_LIPOPROTEIN"/>
    <property type="match status" value="1"/>
</dbReference>
<evidence type="ECO:0000313" key="2">
    <source>
        <dbReference type="EMBL" id="XBY43184.1"/>
    </source>
</evidence>
<proteinExistence type="predicted"/>
<accession>A0AAU7X564</accession>
<name>A0AAU7X564_9HYPH</name>
<feature type="compositionally biased region" description="Basic and acidic residues" evidence="1">
    <location>
        <begin position="142"/>
        <end position="158"/>
    </location>
</feature>
<evidence type="ECO:0000256" key="1">
    <source>
        <dbReference type="SAM" id="MobiDB-lite"/>
    </source>
</evidence>
<protein>
    <recommendedName>
        <fullName evidence="3">DUF3035 domain-containing protein</fullName>
    </recommendedName>
</protein>
<reference evidence="2" key="1">
    <citation type="submission" date="2024-06" db="EMBL/GenBank/DDBJ databases">
        <title>Methylostella associata gen. nov., sp. nov., a novel Ancalomicrobiaceae-affiliated facultatively methylotrophic bacteria that feed on methanotrophs of the genus Methylococcus.</title>
        <authorList>
            <person name="Saltykova V."/>
            <person name="Danilova O.V."/>
            <person name="Oshkin I.Y."/>
            <person name="Belova S.E."/>
            <person name="Pimenov N.V."/>
            <person name="Dedysh S.N."/>
        </authorList>
    </citation>
    <scope>NUCLEOTIDE SEQUENCE</scope>
    <source>
        <strain evidence="2">S20</strain>
    </source>
</reference>
<feature type="region of interest" description="Disordered" evidence="1">
    <location>
        <begin position="78"/>
        <end position="209"/>
    </location>
</feature>
<dbReference type="AlphaFoldDB" id="A0AAU7X564"/>
<organism evidence="2">
    <name type="scientific">Methyloraptor flagellatus</name>
    <dbReference type="NCBI Taxonomy" id="3162530"/>
    <lineage>
        <taxon>Bacteria</taxon>
        <taxon>Pseudomonadati</taxon>
        <taxon>Pseudomonadota</taxon>
        <taxon>Alphaproteobacteria</taxon>
        <taxon>Hyphomicrobiales</taxon>
        <taxon>Ancalomicrobiaceae</taxon>
        <taxon>Methyloraptor</taxon>
    </lineage>
</organism>
<feature type="compositionally biased region" description="Basic and acidic residues" evidence="1">
    <location>
        <begin position="99"/>
        <end position="119"/>
    </location>
</feature>
<dbReference type="KEGG" id="mflg:ABS361_13865"/>
<gene>
    <name evidence="2" type="ORF">ABS361_13865</name>
</gene>
<sequence>MTIKSDALSRTARRFVPIAAFGVVLGLGGCASGPQFEEEGSNDRSLEQNAVKSIMTSLGAIDPHEKPIDYKPRATLVVPPKRDLPSPQSGTVSGAFPRNPEDVAEERRQEAMKNEKDPSKAWTPDELAKYRIKGAGQAEGRPVNDREVGRPLTPDEMRGQSVATAEAIKRAENPGQRQTLIEPPVEYRKPSANAPVELPPEQKSSWWPF</sequence>
<dbReference type="RefSeq" id="WP_407048284.1">
    <property type="nucleotide sequence ID" value="NZ_CP158568.1"/>
</dbReference>
<evidence type="ECO:0008006" key="3">
    <source>
        <dbReference type="Google" id="ProtNLM"/>
    </source>
</evidence>